<dbReference type="Pfam" id="PF24566">
    <property type="entry name" value="HEAT_Ints3_C"/>
    <property type="match status" value="1"/>
</dbReference>
<feature type="region of interest" description="Disordered" evidence="6">
    <location>
        <begin position="997"/>
        <end position="1039"/>
    </location>
</feature>
<dbReference type="EMBL" id="CACVKT020007498">
    <property type="protein sequence ID" value="CAC5408022.1"/>
    <property type="molecule type" value="Genomic_DNA"/>
</dbReference>
<keyword evidence="10" id="KW-1185">Reference proteome</keyword>
<dbReference type="Pfam" id="PF10189">
    <property type="entry name" value="Ints3_N"/>
    <property type="match status" value="1"/>
</dbReference>
<dbReference type="PANTHER" id="PTHR13587">
    <property type="entry name" value="INTEGRATOR COMPLEX SUBUNIT 3"/>
    <property type="match status" value="1"/>
</dbReference>
<accession>A0A6J8DKE1</accession>
<keyword evidence="4" id="KW-0963">Cytoplasm</keyword>
<feature type="region of interest" description="Disordered" evidence="6">
    <location>
        <begin position="892"/>
        <end position="911"/>
    </location>
</feature>
<gene>
    <name evidence="9" type="ORF">MCOR_41444</name>
</gene>
<keyword evidence="5" id="KW-0539">Nucleus</keyword>
<organism evidence="9 10">
    <name type="scientific">Mytilus coruscus</name>
    <name type="common">Sea mussel</name>
    <dbReference type="NCBI Taxonomy" id="42192"/>
    <lineage>
        <taxon>Eukaryota</taxon>
        <taxon>Metazoa</taxon>
        <taxon>Spiralia</taxon>
        <taxon>Lophotrochozoa</taxon>
        <taxon>Mollusca</taxon>
        <taxon>Bivalvia</taxon>
        <taxon>Autobranchia</taxon>
        <taxon>Pteriomorphia</taxon>
        <taxon>Mytilida</taxon>
        <taxon>Mytiloidea</taxon>
        <taxon>Mytilidae</taxon>
        <taxon>Mytilinae</taxon>
        <taxon>Mytilus</taxon>
    </lineage>
</organism>
<dbReference type="InterPro" id="IPR045334">
    <property type="entry name" value="INTS3"/>
</dbReference>
<proteinExistence type="inferred from homology"/>
<sequence length="1039" mass="119541">MESLNKQQPPRIVQSSVIEPKDELCEKIERNYNTIFNLTNGLSEREANDALNTHVSKGSFQYEEVQVGLWCSILVDPKSAARSYRDLTLLSRDGMTIALTKTNQLIFERWLKLLDSTRQQIVWFCKELVKNTVTGAESVCTSLIRQMAGGDVSPKNIWLIEAVLDIFAEYRTWLDKFPQLCSMVVYTYLRLTMDHTAHMLVNLRKREVDLCVSLLREKWTDCAVIGRDLVRLLQYVARIPEVESLWKDMLSNPTSISPHFTGLTQLMMMRTSKKYLISRLTPDMENKLVFLITKVKFGQQKRYQDWFQRQYLSTPESQSLRCDLIRYICAVFHPPNELLCSDIIPRWAVIGWLLTTCTSNVAATNAKLALFYDWLFFDPERDSIMNIEPAILVMYHSIRPHPAITATLLDFLCRILTNFSLPLSAQVKLGIYTAFRVILDKRVLPALEPLLENSKLDRDLRMLIRENFTEFCSQEAVAKDEPTNNKEPMVSMASMLDSMMDTDNHIDNNLSDGAAFSDEEDDIPLGKIKEETKFQPIQDTRYQPVDINDFLPQLNGELVEYVEQLMNEKDQEIQCESMDRLMQMVVKDEEFDEMAYSLSHCLCQILVNHFSSNLFPMELDDESIEDSIGSPLFVIFRIQPKHVKSILYMLQILASMAEEDPNRQPILQLLTEMYAKQPRIGYHMLYFLKVGKANDEKMLTYKDFCKSMDNKDLESCLMSDLKLGQEDDVRLFTFLMPDIYNNFQSQALGNSELLHMIVSAIDGAQLQELICQILQGHLIMFRKDSFLSVLNASLDWETLEQYFLWQLISAHNIPVEHVMPILPKLDFTQHAEALSSILVLLKQECPSPDLLRIIMCRDCKKTDYFVVSILKYWAQEFEDKLAEHINQQVSKFNGTPKKRQRSGSSSKKDSPSIEQILLHLDHVRQVCKNISFLNNENIQHALQQVQQTASESLKTKFSDLLALAEDIDDIKSTRVLRGLPVRKAASASAAMGLDIRLPRSKSKKVQESSGSETESSSEEEIKPKPKKRKKALPVDDDSD</sequence>
<evidence type="ECO:0000313" key="10">
    <source>
        <dbReference type="Proteomes" id="UP000507470"/>
    </source>
</evidence>
<evidence type="ECO:0000256" key="5">
    <source>
        <dbReference type="ARBA" id="ARBA00023242"/>
    </source>
</evidence>
<reference evidence="9 10" key="1">
    <citation type="submission" date="2020-06" db="EMBL/GenBank/DDBJ databases">
        <authorList>
            <person name="Li R."/>
            <person name="Bekaert M."/>
        </authorList>
    </citation>
    <scope>NUCLEOTIDE SEQUENCE [LARGE SCALE GENOMIC DNA]</scope>
    <source>
        <strain evidence="10">wild</strain>
    </source>
</reference>
<evidence type="ECO:0000259" key="7">
    <source>
        <dbReference type="Pfam" id="PF10189"/>
    </source>
</evidence>
<evidence type="ECO:0000256" key="6">
    <source>
        <dbReference type="SAM" id="MobiDB-lite"/>
    </source>
</evidence>
<comment type="subcellular location">
    <subcellularLocation>
        <location evidence="2">Cytoplasm</location>
    </subcellularLocation>
    <subcellularLocation>
        <location evidence="1">Nucleus</location>
    </subcellularLocation>
</comment>
<dbReference type="OrthoDB" id="2021145at2759"/>
<comment type="similarity">
    <text evidence="3">Belongs to the Integrator subunit 3 family.</text>
</comment>
<evidence type="ECO:0000256" key="1">
    <source>
        <dbReference type="ARBA" id="ARBA00004123"/>
    </source>
</evidence>
<evidence type="ECO:0000256" key="3">
    <source>
        <dbReference type="ARBA" id="ARBA00006130"/>
    </source>
</evidence>
<dbReference type="Proteomes" id="UP000507470">
    <property type="component" value="Unassembled WGS sequence"/>
</dbReference>
<dbReference type="GO" id="GO:0005634">
    <property type="term" value="C:nucleus"/>
    <property type="evidence" value="ECO:0007669"/>
    <property type="project" value="UniProtKB-SubCell"/>
</dbReference>
<dbReference type="GO" id="GO:0005737">
    <property type="term" value="C:cytoplasm"/>
    <property type="evidence" value="ECO:0007669"/>
    <property type="project" value="UniProtKB-SubCell"/>
</dbReference>
<protein>
    <submittedName>
        <fullName evidence="9">INTS3</fullName>
    </submittedName>
</protein>
<dbReference type="InterPro" id="IPR056518">
    <property type="entry name" value="HEAT_Ints3_C"/>
</dbReference>
<evidence type="ECO:0000256" key="4">
    <source>
        <dbReference type="ARBA" id="ARBA00022490"/>
    </source>
</evidence>
<name>A0A6J8DKE1_MYTCO</name>
<dbReference type="PANTHER" id="PTHR13587:SF7">
    <property type="entry name" value="INTEGRATOR COMPLEX SUBUNIT 3"/>
    <property type="match status" value="1"/>
</dbReference>
<evidence type="ECO:0000259" key="8">
    <source>
        <dbReference type="Pfam" id="PF24566"/>
    </source>
</evidence>
<feature type="domain" description="Ints3-like C-terminal" evidence="8">
    <location>
        <begin position="562"/>
        <end position="964"/>
    </location>
</feature>
<evidence type="ECO:0000256" key="2">
    <source>
        <dbReference type="ARBA" id="ARBA00004496"/>
    </source>
</evidence>
<evidence type="ECO:0000313" key="9">
    <source>
        <dbReference type="EMBL" id="CAC5408022.1"/>
    </source>
</evidence>
<dbReference type="AlphaFoldDB" id="A0A6J8DKE1"/>
<feature type="domain" description="Integrator complex subunit 3 N-terminal" evidence="7">
    <location>
        <begin position="61"/>
        <end position="465"/>
    </location>
</feature>
<dbReference type="InterPro" id="IPR019333">
    <property type="entry name" value="INTS3_N"/>
</dbReference>